<dbReference type="InterPro" id="IPR036910">
    <property type="entry name" value="HMG_box_dom_sf"/>
</dbReference>
<feature type="compositionally biased region" description="Pro residues" evidence="2">
    <location>
        <begin position="108"/>
        <end position="126"/>
    </location>
</feature>
<evidence type="ECO:0000313" key="4">
    <source>
        <dbReference type="EMBL" id="KAF8901511.1"/>
    </source>
</evidence>
<reference evidence="4" key="1">
    <citation type="submission" date="2020-11" db="EMBL/GenBank/DDBJ databases">
        <authorList>
            <consortium name="DOE Joint Genome Institute"/>
            <person name="Ahrendt S."/>
            <person name="Riley R."/>
            <person name="Andreopoulos W."/>
            <person name="LaButti K."/>
            <person name="Pangilinan J."/>
            <person name="Ruiz-duenas F.J."/>
            <person name="Barrasa J.M."/>
            <person name="Sanchez-Garcia M."/>
            <person name="Camarero S."/>
            <person name="Miyauchi S."/>
            <person name="Serrano A."/>
            <person name="Linde D."/>
            <person name="Babiker R."/>
            <person name="Drula E."/>
            <person name="Ayuso-Fernandez I."/>
            <person name="Pacheco R."/>
            <person name="Padilla G."/>
            <person name="Ferreira P."/>
            <person name="Barriuso J."/>
            <person name="Kellner H."/>
            <person name="Castanera R."/>
            <person name="Alfaro M."/>
            <person name="Ramirez L."/>
            <person name="Pisabarro A.G."/>
            <person name="Kuo A."/>
            <person name="Tritt A."/>
            <person name="Lipzen A."/>
            <person name="He G."/>
            <person name="Yan M."/>
            <person name="Ng V."/>
            <person name="Cullen D."/>
            <person name="Martin F."/>
            <person name="Rosso M.-N."/>
            <person name="Henrissat B."/>
            <person name="Hibbett D."/>
            <person name="Martinez A.T."/>
            <person name="Grigoriev I.V."/>
        </authorList>
    </citation>
    <scope>NUCLEOTIDE SEQUENCE</scope>
    <source>
        <strain evidence="4">AH 44721</strain>
    </source>
</reference>
<proteinExistence type="predicted"/>
<dbReference type="InterPro" id="IPR009071">
    <property type="entry name" value="HMG_box_dom"/>
</dbReference>
<sequence>MAPTRTQTPNPPRAPNKWLCFCAEFSTRYMTAKQNAAMTMNPEQYRKMAEQLPSVAKLASKAWWRGGEPLHRYWEEVARRRKIQHRQSYPNYTYQPRRNILMRQRPRTPTPTPIRTPSPTPAPAPAPALGDMGNGDSSEARTSVPSGVRLIKPSGYVAGGGAMDVEREDRPPPAGSFEIIDLTHDDDDDDKHVDVIEVNRPHNASITRQADVIDLTEEEDEEMSADASAEIIEEIQRTPIVPASSHPNFHRRSTFVRLRPGE</sequence>
<feature type="compositionally biased region" description="Polar residues" evidence="2">
    <location>
        <begin position="135"/>
        <end position="145"/>
    </location>
</feature>
<accession>A0A9P5NQQ9</accession>
<feature type="region of interest" description="Disordered" evidence="2">
    <location>
        <begin position="242"/>
        <end position="262"/>
    </location>
</feature>
<evidence type="ECO:0000256" key="2">
    <source>
        <dbReference type="SAM" id="MobiDB-lite"/>
    </source>
</evidence>
<protein>
    <recommendedName>
        <fullName evidence="3">HMG box domain-containing protein</fullName>
    </recommendedName>
</protein>
<organism evidence="4 5">
    <name type="scientific">Gymnopilus junonius</name>
    <name type="common">Spectacular rustgill mushroom</name>
    <name type="synonym">Gymnopilus spectabilis subsp. junonius</name>
    <dbReference type="NCBI Taxonomy" id="109634"/>
    <lineage>
        <taxon>Eukaryota</taxon>
        <taxon>Fungi</taxon>
        <taxon>Dikarya</taxon>
        <taxon>Basidiomycota</taxon>
        <taxon>Agaricomycotina</taxon>
        <taxon>Agaricomycetes</taxon>
        <taxon>Agaricomycetidae</taxon>
        <taxon>Agaricales</taxon>
        <taxon>Agaricineae</taxon>
        <taxon>Hymenogastraceae</taxon>
        <taxon>Gymnopilus</taxon>
    </lineage>
</organism>
<dbReference type="GO" id="GO:0005634">
    <property type="term" value="C:nucleus"/>
    <property type="evidence" value="ECO:0007669"/>
    <property type="project" value="UniProtKB-UniRule"/>
</dbReference>
<keyword evidence="1" id="KW-0539">Nucleus</keyword>
<feature type="domain" description="HMG box" evidence="3">
    <location>
        <begin position="11"/>
        <end position="93"/>
    </location>
</feature>
<dbReference type="SUPFAM" id="SSF47095">
    <property type="entry name" value="HMG-box"/>
    <property type="match status" value="1"/>
</dbReference>
<keyword evidence="5" id="KW-1185">Reference proteome</keyword>
<keyword evidence="1" id="KW-0238">DNA-binding</keyword>
<dbReference type="GO" id="GO:0003677">
    <property type="term" value="F:DNA binding"/>
    <property type="evidence" value="ECO:0007669"/>
    <property type="project" value="UniProtKB-UniRule"/>
</dbReference>
<feature type="region of interest" description="Disordered" evidence="2">
    <location>
        <begin position="102"/>
        <end position="145"/>
    </location>
</feature>
<evidence type="ECO:0000259" key="3">
    <source>
        <dbReference type="PROSITE" id="PS50118"/>
    </source>
</evidence>
<evidence type="ECO:0000256" key="1">
    <source>
        <dbReference type="PROSITE-ProRule" id="PRU00267"/>
    </source>
</evidence>
<name>A0A9P5NQQ9_GYMJU</name>
<dbReference type="EMBL" id="JADNYJ010000041">
    <property type="protein sequence ID" value="KAF8901511.1"/>
    <property type="molecule type" value="Genomic_DNA"/>
</dbReference>
<comment type="caution">
    <text evidence="4">The sequence shown here is derived from an EMBL/GenBank/DDBJ whole genome shotgun (WGS) entry which is preliminary data.</text>
</comment>
<evidence type="ECO:0000313" key="5">
    <source>
        <dbReference type="Proteomes" id="UP000724874"/>
    </source>
</evidence>
<feature type="DNA-binding region" description="HMG box" evidence="1">
    <location>
        <begin position="11"/>
        <end position="93"/>
    </location>
</feature>
<dbReference type="Proteomes" id="UP000724874">
    <property type="component" value="Unassembled WGS sequence"/>
</dbReference>
<gene>
    <name evidence="4" type="ORF">CPB84DRAFT_961059</name>
</gene>
<dbReference type="PROSITE" id="PS50118">
    <property type="entry name" value="HMG_BOX_2"/>
    <property type="match status" value="1"/>
</dbReference>
<dbReference type="Gene3D" id="1.10.30.10">
    <property type="entry name" value="High mobility group box domain"/>
    <property type="match status" value="1"/>
</dbReference>
<dbReference type="AlphaFoldDB" id="A0A9P5NQQ9"/>